<keyword evidence="1" id="KW-1133">Transmembrane helix</keyword>
<feature type="transmembrane region" description="Helical" evidence="1">
    <location>
        <begin position="119"/>
        <end position="139"/>
    </location>
</feature>
<gene>
    <name evidence="2" type="ORF">HYN49_06365</name>
</gene>
<reference evidence="2 3" key="1">
    <citation type="submission" date="2018-05" db="EMBL/GenBank/DDBJ databases">
        <title>Genome sequencing of Flavobacterium sp. HYN0049.</title>
        <authorList>
            <person name="Yi H."/>
            <person name="Baek C."/>
        </authorList>
    </citation>
    <scope>NUCLEOTIDE SEQUENCE [LARGE SCALE GENOMIC DNA]</scope>
    <source>
        <strain evidence="2 3">HYN0049</strain>
    </source>
</reference>
<keyword evidence="1" id="KW-0472">Membrane</keyword>
<dbReference type="KEGG" id="fpal:HYN49_06365"/>
<feature type="transmembrane region" description="Helical" evidence="1">
    <location>
        <begin position="74"/>
        <end position="91"/>
    </location>
</feature>
<name>A0A2S1SGS8_9FLAO</name>
<feature type="transmembrane region" description="Helical" evidence="1">
    <location>
        <begin position="41"/>
        <end position="62"/>
    </location>
</feature>
<keyword evidence="1" id="KW-0812">Transmembrane</keyword>
<evidence type="ECO:0008006" key="4">
    <source>
        <dbReference type="Google" id="ProtNLM"/>
    </source>
</evidence>
<feature type="transmembrane region" description="Helical" evidence="1">
    <location>
        <begin position="151"/>
        <end position="175"/>
    </location>
</feature>
<accession>A0A2S1SGS8</accession>
<dbReference type="Proteomes" id="UP000244937">
    <property type="component" value="Chromosome"/>
</dbReference>
<dbReference type="EMBL" id="CP029187">
    <property type="protein sequence ID" value="AWI25547.1"/>
    <property type="molecule type" value="Genomic_DNA"/>
</dbReference>
<evidence type="ECO:0000256" key="1">
    <source>
        <dbReference type="SAM" id="Phobius"/>
    </source>
</evidence>
<keyword evidence="3" id="KW-1185">Reference proteome</keyword>
<dbReference type="RefSeq" id="WP_108903336.1">
    <property type="nucleotide sequence ID" value="NZ_CP029187.1"/>
</dbReference>
<feature type="transmembrane region" description="Helical" evidence="1">
    <location>
        <begin position="181"/>
        <end position="204"/>
    </location>
</feature>
<evidence type="ECO:0000313" key="3">
    <source>
        <dbReference type="Proteomes" id="UP000244937"/>
    </source>
</evidence>
<dbReference type="AlphaFoldDB" id="A0A2S1SGS8"/>
<protein>
    <recommendedName>
        <fullName evidence="4">Lysine transporter LysE</fullName>
    </recommendedName>
</protein>
<feature type="transmembrane region" description="Helical" evidence="1">
    <location>
        <begin position="7"/>
        <end position="29"/>
    </location>
</feature>
<evidence type="ECO:0000313" key="2">
    <source>
        <dbReference type="EMBL" id="AWI25547.1"/>
    </source>
</evidence>
<organism evidence="2 3">
    <name type="scientific">Flavobacterium pallidum</name>
    <dbReference type="NCBI Taxonomy" id="2172098"/>
    <lineage>
        <taxon>Bacteria</taxon>
        <taxon>Pseudomonadati</taxon>
        <taxon>Bacteroidota</taxon>
        <taxon>Flavobacteriia</taxon>
        <taxon>Flavobacteriales</taxon>
        <taxon>Flavobacteriaceae</taxon>
        <taxon>Flavobacterium</taxon>
    </lineage>
</organism>
<dbReference type="OrthoDB" id="9342487at2"/>
<proteinExistence type="predicted"/>
<sequence length="218" mass="24963">MKALKNIAVGFLVSYIGSIPLGYLNVIGYDVYQKSGIESTLIYLAGVIVIEAVVIFATLIFADRLMHNKKLIKYIELFSIFFMFLLAWSFHTAHSDPDASATIFRLADGYSPFWTGVKYSSLNFIQIPFWTAWNLYLINAHYISVNNSGKYTYLNGTLAGTFCGMLTLILCLDWLTKKNDFVSNYLMSGVIPLLFLCMGLFQAYKFWKKYFRKKQKTD</sequence>